<name>A0ABS4XNI7_GLUPR</name>
<proteinExistence type="predicted"/>
<evidence type="ECO:0000313" key="2">
    <source>
        <dbReference type="EMBL" id="MBP2397950.1"/>
    </source>
</evidence>
<dbReference type="RefSeq" id="WP_229777429.1">
    <property type="nucleotide sequence ID" value="NZ_BMPH01000013.1"/>
</dbReference>
<protein>
    <recommendedName>
        <fullName evidence="4">Phosphoribosyltransferase</fullName>
    </recommendedName>
</protein>
<evidence type="ECO:0000256" key="1">
    <source>
        <dbReference type="SAM" id="MobiDB-lite"/>
    </source>
</evidence>
<dbReference type="EMBL" id="JAGIOJ010000001">
    <property type="protein sequence ID" value="MBP2397950.1"/>
    <property type="molecule type" value="Genomic_DNA"/>
</dbReference>
<feature type="region of interest" description="Disordered" evidence="1">
    <location>
        <begin position="1"/>
        <end position="26"/>
    </location>
</feature>
<reference evidence="2 3" key="1">
    <citation type="submission" date="2021-03" db="EMBL/GenBank/DDBJ databases">
        <title>Sequencing the genomes of 1000 actinobacteria strains.</title>
        <authorList>
            <person name="Klenk H.-P."/>
        </authorList>
    </citation>
    <scope>NUCLEOTIDE SEQUENCE [LARGE SCALE GENOMIC DNA]</scope>
    <source>
        <strain evidence="2 3">DSM 20168</strain>
    </source>
</reference>
<dbReference type="Proteomes" id="UP001195422">
    <property type="component" value="Unassembled WGS sequence"/>
</dbReference>
<organism evidence="2 3">
    <name type="scientific">Glutamicibacter protophormiae</name>
    <name type="common">Brevibacterium protophormiae</name>
    <dbReference type="NCBI Taxonomy" id="37930"/>
    <lineage>
        <taxon>Bacteria</taxon>
        <taxon>Bacillati</taxon>
        <taxon>Actinomycetota</taxon>
        <taxon>Actinomycetes</taxon>
        <taxon>Micrococcales</taxon>
        <taxon>Micrococcaceae</taxon>
        <taxon>Glutamicibacter</taxon>
    </lineage>
</organism>
<accession>A0ABS4XNI7</accession>
<evidence type="ECO:0000313" key="3">
    <source>
        <dbReference type="Proteomes" id="UP001195422"/>
    </source>
</evidence>
<keyword evidence="3" id="KW-1185">Reference proteome</keyword>
<evidence type="ECO:0008006" key="4">
    <source>
        <dbReference type="Google" id="ProtNLM"/>
    </source>
</evidence>
<sequence length="351" mass="38800">MTSAVRSEGIARSMSMNLSRRDTSEVPRPRFGAASVWVESPLQLLSAVETHAAGLLGHEVRIVPRQGMPLEATTQALLSKAPAGVEFMRASRRPPAPKYSTDRFVAGDAYSGKVQRALLAGVKAKEVIIIDDGLATLALINQLVAGEPTPLVRARARNSAARSAMGLAMWHRLRQLAREGRLLIVSALLVSPATQRRMAELGIKFAQHKFEWLSTQPVAERFTEPTLLIGSAMVADGLIHEEPYREWISSIAADGPVAYFPHRRESTEFLEKISQIKNVVPKQHTVPIEMRLRELRPGQEIRALPSTVIPSLRLLLGKDARQLYPQAVPESWWTESTPVTLREHLSSSLKV</sequence>
<comment type="caution">
    <text evidence="2">The sequence shown here is derived from an EMBL/GenBank/DDBJ whole genome shotgun (WGS) entry which is preliminary data.</text>
</comment>
<gene>
    <name evidence="2" type="ORF">JOF39_001031</name>
</gene>